<evidence type="ECO:0000313" key="5">
    <source>
        <dbReference type="EMBL" id="KAG2489258.1"/>
    </source>
</evidence>
<proteinExistence type="inferred from homology"/>
<dbReference type="Pfam" id="PF00069">
    <property type="entry name" value="Pkinase"/>
    <property type="match status" value="1"/>
</dbReference>
<dbReference type="GO" id="GO:0004674">
    <property type="term" value="F:protein serine/threonine kinase activity"/>
    <property type="evidence" value="ECO:0007669"/>
    <property type="project" value="TreeGrafter"/>
</dbReference>
<dbReference type="InterPro" id="IPR011009">
    <property type="entry name" value="Kinase-like_dom_sf"/>
</dbReference>
<dbReference type="Gene3D" id="1.10.510.10">
    <property type="entry name" value="Transferase(Phosphotransferase) domain 1"/>
    <property type="match status" value="1"/>
</dbReference>
<dbReference type="InterPro" id="IPR036770">
    <property type="entry name" value="Ankyrin_rpt-contain_sf"/>
</dbReference>
<dbReference type="OrthoDB" id="4062651at2759"/>
<dbReference type="InterPro" id="IPR000719">
    <property type="entry name" value="Prot_kinase_dom"/>
</dbReference>
<dbReference type="AlphaFoldDB" id="A0A835XS81"/>
<evidence type="ECO:0000256" key="3">
    <source>
        <dbReference type="SAM" id="MobiDB-lite"/>
    </source>
</evidence>
<dbReference type="Gene3D" id="1.25.40.20">
    <property type="entry name" value="Ankyrin repeat-containing domain"/>
    <property type="match status" value="1"/>
</dbReference>
<dbReference type="PROSITE" id="PS50088">
    <property type="entry name" value="ANK_REPEAT"/>
    <property type="match status" value="3"/>
</dbReference>
<dbReference type="Pfam" id="PF12796">
    <property type="entry name" value="Ank_2"/>
    <property type="match status" value="1"/>
</dbReference>
<dbReference type="Pfam" id="PF00023">
    <property type="entry name" value="Ank"/>
    <property type="match status" value="2"/>
</dbReference>
<dbReference type="PROSITE" id="PS50011">
    <property type="entry name" value="PROTEIN_KINASE_DOM"/>
    <property type="match status" value="1"/>
</dbReference>
<comment type="similarity">
    <text evidence="1">Belongs to the protein kinase superfamily. TKL Ser/Thr protein kinase family.</text>
</comment>
<feature type="compositionally biased region" description="Low complexity" evidence="3">
    <location>
        <begin position="666"/>
        <end position="683"/>
    </location>
</feature>
<protein>
    <recommendedName>
        <fullName evidence="4">Protein kinase domain-containing protein</fullName>
    </recommendedName>
</protein>
<feature type="repeat" description="ANK" evidence="2">
    <location>
        <begin position="163"/>
        <end position="184"/>
    </location>
</feature>
<dbReference type="SMART" id="SM00248">
    <property type="entry name" value="ANK"/>
    <property type="match status" value="5"/>
</dbReference>
<dbReference type="InterPro" id="IPR051681">
    <property type="entry name" value="Ser/Thr_Kinases-Pseudokinases"/>
</dbReference>
<evidence type="ECO:0000313" key="6">
    <source>
        <dbReference type="Proteomes" id="UP000612055"/>
    </source>
</evidence>
<dbReference type="InterPro" id="IPR008271">
    <property type="entry name" value="Ser/Thr_kinase_AS"/>
</dbReference>
<feature type="repeat" description="ANK" evidence="2">
    <location>
        <begin position="246"/>
        <end position="267"/>
    </location>
</feature>
<feature type="region of interest" description="Disordered" evidence="3">
    <location>
        <begin position="664"/>
        <end position="716"/>
    </location>
</feature>
<evidence type="ECO:0000256" key="1">
    <source>
        <dbReference type="ARBA" id="ARBA00005843"/>
    </source>
</evidence>
<dbReference type="InterPro" id="IPR002110">
    <property type="entry name" value="Ankyrin_rpt"/>
</dbReference>
<dbReference type="PANTHER" id="PTHR44329:SF214">
    <property type="entry name" value="PROTEIN KINASE DOMAIN-CONTAINING PROTEIN"/>
    <property type="match status" value="1"/>
</dbReference>
<evidence type="ECO:0000259" key="4">
    <source>
        <dbReference type="PROSITE" id="PS50011"/>
    </source>
</evidence>
<feature type="repeat" description="ANK" evidence="2">
    <location>
        <begin position="130"/>
        <end position="162"/>
    </location>
</feature>
<gene>
    <name evidence="5" type="ORF">HYH03_012278</name>
</gene>
<dbReference type="PROSITE" id="PS50297">
    <property type="entry name" value="ANK_REP_REGION"/>
    <property type="match status" value="3"/>
</dbReference>
<dbReference type="SUPFAM" id="SSF56112">
    <property type="entry name" value="Protein kinase-like (PK-like)"/>
    <property type="match status" value="1"/>
</dbReference>
<feature type="domain" description="Protein kinase" evidence="4">
    <location>
        <begin position="369"/>
        <end position="660"/>
    </location>
</feature>
<dbReference type="GO" id="GO:0005524">
    <property type="term" value="F:ATP binding"/>
    <property type="evidence" value="ECO:0007669"/>
    <property type="project" value="InterPro"/>
</dbReference>
<dbReference type="PANTHER" id="PTHR44329">
    <property type="entry name" value="SERINE/THREONINE-PROTEIN KINASE TNNI3K-RELATED"/>
    <property type="match status" value="1"/>
</dbReference>
<dbReference type="PROSITE" id="PS00108">
    <property type="entry name" value="PROTEIN_KINASE_ST"/>
    <property type="match status" value="1"/>
</dbReference>
<dbReference type="Proteomes" id="UP000612055">
    <property type="component" value="Unassembled WGS sequence"/>
</dbReference>
<name>A0A835XS81_9CHLO</name>
<evidence type="ECO:0000256" key="2">
    <source>
        <dbReference type="PROSITE-ProRule" id="PRU00023"/>
    </source>
</evidence>
<dbReference type="EMBL" id="JAEHOE010000075">
    <property type="protein sequence ID" value="KAG2489258.1"/>
    <property type="molecule type" value="Genomic_DNA"/>
</dbReference>
<keyword evidence="6" id="KW-1185">Reference proteome</keyword>
<sequence>MWQALFGQPAGDITSLLEAIKRGDTCFKQHLRPGQSLESLLDDSDAGPKLLRAAACYNPKAFFAFLNIIEELVLSPILRLTGGRMHVLSDAAGIKDERGRRLLHWAAFTDNSGTVAELLEEASSRDKDKDGRTPLHYAAWSGAQGSAYLLMAAKANATAKDQDGMTPLHLACATGDAGMVSLLLAMEGLRSGGAPPASPMLLCNLGWAPAHMAACAGSVGALRALHGARPDSVSLAAGAAAGDQFSGYTPLHCAVACGEAEAVDLLLGWIESNRQGTVPVGLTKLATSWGDWRSVWQQRAQLPRFLTALGQADPLDDPDAASEAFEKVRQAFKEGLRRMGLSVEAEVPGGPRAWSFEVPWSAITDKPGAMTERPPAAGGFGEVYRATYNSHTTVALKRLTSGSPEDLQREFAFMRSLPPHDHITPLYGITTDPSTRQSWLVMAWYPLDLHRLFKGSAEHGGPLRLGKKLEIALELAEGLLFLHSHGVVHRDVKPDNVLLTRDLRVKVTDFGISRAVAPGGELNTVQGNGNPLWLAPEVQAFRGTKPAYTNSVDVYGWGVIFCQLISTLHHRIFKLLAPELISLEEGRPPWHQQLYGRQLADPEALRQLPALLVDKLPPHLEPMPPALSEAALALARDCLRLDPTQRPSMGEVVERARALVESMADGPAAPAAEQPLQAGGLLPPAVPLAPPQLPVGAPPPLPPPRAPNPFEMEMDS</sequence>
<reference evidence="5" key="1">
    <citation type="journal article" date="2020" name="bioRxiv">
        <title>Comparative genomics of Chlamydomonas.</title>
        <authorList>
            <person name="Craig R.J."/>
            <person name="Hasan A.R."/>
            <person name="Ness R.W."/>
            <person name="Keightley P.D."/>
        </authorList>
    </citation>
    <scope>NUCLEOTIDE SEQUENCE</scope>
    <source>
        <strain evidence="5">CCAP 11/70</strain>
    </source>
</reference>
<dbReference type="SMART" id="SM00220">
    <property type="entry name" value="S_TKc"/>
    <property type="match status" value="1"/>
</dbReference>
<organism evidence="5 6">
    <name type="scientific">Edaphochlamys debaryana</name>
    <dbReference type="NCBI Taxonomy" id="47281"/>
    <lineage>
        <taxon>Eukaryota</taxon>
        <taxon>Viridiplantae</taxon>
        <taxon>Chlorophyta</taxon>
        <taxon>core chlorophytes</taxon>
        <taxon>Chlorophyceae</taxon>
        <taxon>CS clade</taxon>
        <taxon>Chlamydomonadales</taxon>
        <taxon>Chlamydomonadales incertae sedis</taxon>
        <taxon>Edaphochlamys</taxon>
    </lineage>
</organism>
<keyword evidence="2" id="KW-0040">ANK repeat</keyword>
<dbReference type="SUPFAM" id="SSF48403">
    <property type="entry name" value="Ankyrin repeat"/>
    <property type="match status" value="1"/>
</dbReference>
<accession>A0A835XS81</accession>
<comment type="caution">
    <text evidence="5">The sequence shown here is derived from an EMBL/GenBank/DDBJ whole genome shotgun (WGS) entry which is preliminary data.</text>
</comment>
<feature type="compositionally biased region" description="Pro residues" evidence="3">
    <location>
        <begin position="684"/>
        <end position="707"/>
    </location>
</feature>